<dbReference type="PANTHER" id="PTHR43133">
    <property type="entry name" value="RNA POLYMERASE ECF-TYPE SIGMA FACTO"/>
    <property type="match status" value="1"/>
</dbReference>
<dbReference type="InterPro" id="IPR014284">
    <property type="entry name" value="RNA_pol_sigma-70_dom"/>
</dbReference>
<accession>A0A1G9PRB9</accession>
<reference evidence="8 9" key="1">
    <citation type="submission" date="2016-10" db="EMBL/GenBank/DDBJ databases">
        <authorList>
            <person name="de Groot N.N."/>
        </authorList>
    </citation>
    <scope>NUCLEOTIDE SEQUENCE [LARGE SCALE GENOMIC DNA]</scope>
    <source>
        <strain evidence="8 9">DSM 797</strain>
    </source>
</reference>
<feature type="domain" description="RNA polymerase sigma-70 region 2" evidence="6">
    <location>
        <begin position="24"/>
        <end position="93"/>
    </location>
</feature>
<dbReference type="AlphaFoldDB" id="A0A1G9PRB9"/>
<dbReference type="EMBL" id="FNGW01000004">
    <property type="protein sequence ID" value="SDM00645.1"/>
    <property type="molecule type" value="Genomic_DNA"/>
</dbReference>
<protein>
    <submittedName>
        <fullName evidence="8">RNA polymerase sigma-70 factor, ECF subfamily</fullName>
    </submittedName>
</protein>
<evidence type="ECO:0000259" key="7">
    <source>
        <dbReference type="Pfam" id="PF08281"/>
    </source>
</evidence>
<dbReference type="GO" id="GO:0016987">
    <property type="term" value="F:sigma factor activity"/>
    <property type="evidence" value="ECO:0007669"/>
    <property type="project" value="UniProtKB-KW"/>
</dbReference>
<dbReference type="InterPro" id="IPR013324">
    <property type="entry name" value="RNA_pol_sigma_r3/r4-like"/>
</dbReference>
<gene>
    <name evidence="8" type="ORF">SAMN04515677_104448</name>
</gene>
<dbReference type="NCBIfam" id="TIGR02937">
    <property type="entry name" value="sigma70-ECF"/>
    <property type="match status" value="1"/>
</dbReference>
<dbReference type="Proteomes" id="UP000199068">
    <property type="component" value="Unassembled WGS sequence"/>
</dbReference>
<evidence type="ECO:0000256" key="4">
    <source>
        <dbReference type="ARBA" id="ARBA00023125"/>
    </source>
</evidence>
<dbReference type="InterPro" id="IPR013249">
    <property type="entry name" value="RNA_pol_sigma70_r4_t2"/>
</dbReference>
<dbReference type="Gene3D" id="1.10.10.10">
    <property type="entry name" value="Winged helix-like DNA-binding domain superfamily/Winged helix DNA-binding domain"/>
    <property type="match status" value="1"/>
</dbReference>
<organism evidence="8 9">
    <name type="scientific">Romboutsia lituseburensis DSM 797</name>
    <dbReference type="NCBI Taxonomy" id="1121325"/>
    <lineage>
        <taxon>Bacteria</taxon>
        <taxon>Bacillati</taxon>
        <taxon>Bacillota</taxon>
        <taxon>Clostridia</taxon>
        <taxon>Peptostreptococcales</taxon>
        <taxon>Peptostreptococcaceae</taxon>
        <taxon>Romboutsia</taxon>
    </lineage>
</organism>
<dbReference type="RefSeq" id="WP_092725889.1">
    <property type="nucleotide sequence ID" value="NZ_FNGW01000004.1"/>
</dbReference>
<dbReference type="PANTHER" id="PTHR43133:SF8">
    <property type="entry name" value="RNA POLYMERASE SIGMA FACTOR HI_1459-RELATED"/>
    <property type="match status" value="1"/>
</dbReference>
<dbReference type="Pfam" id="PF04542">
    <property type="entry name" value="Sigma70_r2"/>
    <property type="match status" value="1"/>
</dbReference>
<dbReference type="CDD" id="cd06171">
    <property type="entry name" value="Sigma70_r4"/>
    <property type="match status" value="1"/>
</dbReference>
<dbReference type="InterPro" id="IPR036388">
    <property type="entry name" value="WH-like_DNA-bd_sf"/>
</dbReference>
<comment type="similarity">
    <text evidence="1">Belongs to the sigma-70 factor family. ECF subfamily.</text>
</comment>
<proteinExistence type="inferred from homology"/>
<evidence type="ECO:0000259" key="6">
    <source>
        <dbReference type="Pfam" id="PF04542"/>
    </source>
</evidence>
<keyword evidence="3" id="KW-0731">Sigma factor</keyword>
<dbReference type="STRING" id="1121325.SAMN04515677_104448"/>
<dbReference type="GO" id="GO:0006352">
    <property type="term" value="P:DNA-templated transcription initiation"/>
    <property type="evidence" value="ECO:0007669"/>
    <property type="project" value="InterPro"/>
</dbReference>
<evidence type="ECO:0000313" key="8">
    <source>
        <dbReference type="EMBL" id="SDM00645.1"/>
    </source>
</evidence>
<evidence type="ECO:0000256" key="2">
    <source>
        <dbReference type="ARBA" id="ARBA00023015"/>
    </source>
</evidence>
<sequence length="188" mass="21721">MACNESNYIKRLKKKKEDALEYIVDQYLGLVKGVSYKILSPLQNDGIIEECMNDVFLSVWNNSDKFSGENDDFKKWICAITKFKALDYYRKEAKKSEVALDDSDYTHKTTVEDEIIEAENKEELIALINTLNDIDRDIFVMKFFLGIKSEEIALKLNLTKASVDNRISRGRKKLKGDYTLMGGSKYEK</sequence>
<keyword evidence="2" id="KW-0805">Transcription regulation</keyword>
<name>A0A1G9PRB9_9FIRM</name>
<keyword evidence="9" id="KW-1185">Reference proteome</keyword>
<dbReference type="InterPro" id="IPR013325">
    <property type="entry name" value="RNA_pol_sigma_r2"/>
</dbReference>
<dbReference type="InterPro" id="IPR007627">
    <property type="entry name" value="RNA_pol_sigma70_r2"/>
</dbReference>
<dbReference type="Gene3D" id="1.10.1740.10">
    <property type="match status" value="1"/>
</dbReference>
<evidence type="ECO:0000313" key="9">
    <source>
        <dbReference type="Proteomes" id="UP000199068"/>
    </source>
</evidence>
<feature type="domain" description="RNA polymerase sigma factor 70 region 4 type 2" evidence="7">
    <location>
        <begin position="122"/>
        <end position="174"/>
    </location>
</feature>
<dbReference type="SUPFAM" id="SSF88659">
    <property type="entry name" value="Sigma3 and sigma4 domains of RNA polymerase sigma factors"/>
    <property type="match status" value="1"/>
</dbReference>
<keyword evidence="5" id="KW-0804">Transcription</keyword>
<dbReference type="SUPFAM" id="SSF88946">
    <property type="entry name" value="Sigma2 domain of RNA polymerase sigma factors"/>
    <property type="match status" value="1"/>
</dbReference>
<dbReference type="InterPro" id="IPR039425">
    <property type="entry name" value="RNA_pol_sigma-70-like"/>
</dbReference>
<dbReference type="GO" id="GO:0003677">
    <property type="term" value="F:DNA binding"/>
    <property type="evidence" value="ECO:0007669"/>
    <property type="project" value="UniProtKB-KW"/>
</dbReference>
<keyword evidence="4" id="KW-0238">DNA-binding</keyword>
<evidence type="ECO:0000256" key="3">
    <source>
        <dbReference type="ARBA" id="ARBA00023082"/>
    </source>
</evidence>
<evidence type="ECO:0000256" key="1">
    <source>
        <dbReference type="ARBA" id="ARBA00010641"/>
    </source>
</evidence>
<evidence type="ECO:0000256" key="5">
    <source>
        <dbReference type="ARBA" id="ARBA00023163"/>
    </source>
</evidence>
<dbReference type="Pfam" id="PF08281">
    <property type="entry name" value="Sigma70_r4_2"/>
    <property type="match status" value="1"/>
</dbReference>